<evidence type="ECO:0000313" key="2">
    <source>
        <dbReference type="EMBL" id="OBJ42824.1"/>
    </source>
</evidence>
<feature type="transmembrane region" description="Helical" evidence="1">
    <location>
        <begin position="297"/>
        <end position="318"/>
    </location>
</feature>
<accession>A0A1A3H5B1</accession>
<proteinExistence type="predicted"/>
<evidence type="ECO:0000256" key="1">
    <source>
        <dbReference type="SAM" id="Phobius"/>
    </source>
</evidence>
<sequence>MTELDDDAGPPAHARLIDTPCGWARVASAVTAGAGARSWWRWPLPLILIAPMLAVGYGFGERALIFPEGAALAFGVLVVGKPDWIGSRWRLGVLPTVCAVAGTVLAGFPLPKVTAETLALGLAVAVAQVAGGRLGPVISAAVLPVVFGVTSWLYPAAVAAMCVSLAVLVSVPALRVPALEPPPPRRWGWMSLVAFAVVAVGWIVAATVVLPLPAVAVAPPLLVAALEWCTHGAHQPTVGLRRWAVLVAAAAIGGAASTACPVITPGLTATRVVIATTIQLAAAAVVLILLAWTREYAYPALAIVLVPNLVAPIAVWSYTLAIGAGAGALFAGGWVVAAAARGGARLWAAARHQRRRRRHT</sequence>
<evidence type="ECO:0008006" key="4">
    <source>
        <dbReference type="Google" id="ProtNLM"/>
    </source>
</evidence>
<organism evidence="2 3">
    <name type="scientific">Mycolicibacterium mucogenicum</name>
    <name type="common">Mycobacterium mucogenicum</name>
    <dbReference type="NCBI Taxonomy" id="56689"/>
    <lineage>
        <taxon>Bacteria</taxon>
        <taxon>Bacillati</taxon>
        <taxon>Actinomycetota</taxon>
        <taxon>Actinomycetes</taxon>
        <taxon>Mycobacteriales</taxon>
        <taxon>Mycobacteriaceae</taxon>
        <taxon>Mycolicibacterium</taxon>
    </lineage>
</organism>
<feature type="transmembrane region" description="Helical" evidence="1">
    <location>
        <begin position="270"/>
        <end position="290"/>
    </location>
</feature>
<feature type="transmembrane region" description="Helical" evidence="1">
    <location>
        <begin position="186"/>
        <end position="204"/>
    </location>
</feature>
<feature type="transmembrane region" description="Helical" evidence="1">
    <location>
        <begin position="152"/>
        <end position="174"/>
    </location>
</feature>
<dbReference type="Proteomes" id="UP000093898">
    <property type="component" value="Unassembled WGS sequence"/>
</dbReference>
<feature type="transmembrane region" description="Helical" evidence="1">
    <location>
        <begin position="243"/>
        <end position="264"/>
    </location>
</feature>
<keyword evidence="1" id="KW-1133">Transmembrane helix</keyword>
<feature type="transmembrane region" description="Helical" evidence="1">
    <location>
        <begin position="92"/>
        <end position="110"/>
    </location>
</feature>
<keyword evidence="1" id="KW-0812">Transmembrane</keyword>
<evidence type="ECO:0000313" key="3">
    <source>
        <dbReference type="Proteomes" id="UP000093898"/>
    </source>
</evidence>
<feature type="transmembrane region" description="Helical" evidence="1">
    <location>
        <begin position="324"/>
        <end position="348"/>
    </location>
</feature>
<dbReference type="RefSeq" id="WP_064980397.1">
    <property type="nucleotide sequence ID" value="NZ_LZLC01000091.1"/>
</dbReference>
<dbReference type="OrthoDB" id="4764872at2"/>
<keyword evidence="1" id="KW-0472">Membrane</keyword>
<name>A0A1A3H5B1_MYCMU</name>
<feature type="transmembrane region" description="Helical" evidence="1">
    <location>
        <begin position="39"/>
        <end position="57"/>
    </location>
</feature>
<protein>
    <recommendedName>
        <fullName evidence="4">HPP family protein</fullName>
    </recommendedName>
</protein>
<feature type="transmembrane region" description="Helical" evidence="1">
    <location>
        <begin position="122"/>
        <end position="146"/>
    </location>
</feature>
<gene>
    <name evidence="2" type="ORF">A5630_19845</name>
</gene>
<comment type="caution">
    <text evidence="2">The sequence shown here is derived from an EMBL/GenBank/DDBJ whole genome shotgun (WGS) entry which is preliminary data.</text>
</comment>
<dbReference type="AlphaFoldDB" id="A0A1A3H5B1"/>
<reference evidence="2 3" key="1">
    <citation type="submission" date="2016-06" db="EMBL/GenBank/DDBJ databases">
        <authorList>
            <person name="Kjaerup R.B."/>
            <person name="Dalgaard T.S."/>
            <person name="Juul-Madsen H.R."/>
        </authorList>
    </citation>
    <scope>NUCLEOTIDE SEQUENCE [LARGE SCALE GENOMIC DNA]</scope>
    <source>
        <strain evidence="2 3">1127319.6</strain>
    </source>
</reference>
<dbReference type="EMBL" id="LZLC01000091">
    <property type="protein sequence ID" value="OBJ42824.1"/>
    <property type="molecule type" value="Genomic_DNA"/>
</dbReference>